<comment type="caution">
    <text evidence="1">The sequence shown here is derived from an EMBL/GenBank/DDBJ whole genome shotgun (WGS) entry which is preliminary data.</text>
</comment>
<dbReference type="CDD" id="cd10170">
    <property type="entry name" value="ASKHA_NBD_HSP70"/>
    <property type="match status" value="1"/>
</dbReference>
<evidence type="ECO:0008006" key="3">
    <source>
        <dbReference type="Google" id="ProtNLM"/>
    </source>
</evidence>
<evidence type="ECO:0000313" key="1">
    <source>
        <dbReference type="EMBL" id="OCT52590.1"/>
    </source>
</evidence>
<dbReference type="OrthoDB" id="4155882at2759"/>
<dbReference type="Gene3D" id="3.30.420.40">
    <property type="match status" value="2"/>
</dbReference>
<organism evidence="1 2">
    <name type="scientific">Cladophialophora carrionii</name>
    <dbReference type="NCBI Taxonomy" id="86049"/>
    <lineage>
        <taxon>Eukaryota</taxon>
        <taxon>Fungi</taxon>
        <taxon>Dikarya</taxon>
        <taxon>Ascomycota</taxon>
        <taxon>Pezizomycotina</taxon>
        <taxon>Eurotiomycetes</taxon>
        <taxon>Chaetothyriomycetidae</taxon>
        <taxon>Chaetothyriales</taxon>
        <taxon>Herpotrichiellaceae</taxon>
        <taxon>Cladophialophora</taxon>
    </lineage>
</organism>
<dbReference type="EMBL" id="LGRB01000008">
    <property type="protein sequence ID" value="OCT52590.1"/>
    <property type="molecule type" value="Genomic_DNA"/>
</dbReference>
<dbReference type="Proteomes" id="UP000094526">
    <property type="component" value="Unassembled WGS sequence"/>
</dbReference>
<dbReference type="STRING" id="86049.A0A1C1CVT8"/>
<sequence>MAKPDLPLSVILKQSDGHGGTLATVQAAIKRLDNTLIFGDDVELALQNREITAVDRMFYLTPMSHDKEMEAERNTNMNRPDDEELMHLFGKLKMEDQLSACGESLSATDIPALGLYSGLLAWVWRAAAKYVSGRYCDLNWHNFTKFTQEENFPPHGQDVKVALLIPSKSFSIVRHRQFMVAAANTAGIPNLRLVSEAAAALAHHITICLETIHPADLIGKTLMMLDCGPGSVDLEVWTILNVNPLRTGQYSRKESGYGRIADLDALLAHLRLVRGQQATKVSFGNEVDAEFEEQKRGPNGVEERYLSLPDLPNDRPSRLHGDAGIFLSESDMTAIYDNFLRPIINFVCQTIEKVAEAKRGDKDNGNIVDGIIATGEGMLNLYVQESFQRQMDILTEPSMRSKISMHFPTATQMNPHPLYNALTRPALGGVLLLADDALVAERVVDRSYFAAEFAPDRTTRTIWIRPQYFARKGHVLPTNARTPKEPYEVELLNDGREIFDLKVHILCSDTIAKDIVELDERESRKLLSDALPWVCTVTKEDLAGVPLTQAGAPNDTMTCWHVEYTVELTFDGRNLCFIATVPRSGRLGPNLETGDNPIEKFCEIDFEGGLRPVGA</sequence>
<evidence type="ECO:0000313" key="2">
    <source>
        <dbReference type="Proteomes" id="UP000094526"/>
    </source>
</evidence>
<dbReference type="AlphaFoldDB" id="A0A1C1CVT8"/>
<dbReference type="Gene3D" id="3.90.640.10">
    <property type="entry name" value="Actin, Chain A, domain 4"/>
    <property type="match status" value="1"/>
</dbReference>
<accession>A0A1C1CVT8</accession>
<name>A0A1C1CVT8_9EURO</name>
<dbReference type="VEuPathDB" id="FungiDB:CLCR_09847"/>
<keyword evidence="2" id="KW-1185">Reference proteome</keyword>
<dbReference type="VEuPathDB" id="FungiDB:G647_08664"/>
<proteinExistence type="predicted"/>
<gene>
    <name evidence="1" type="ORF">CLCR_09847</name>
</gene>
<reference evidence="2" key="1">
    <citation type="submission" date="2015-07" db="EMBL/GenBank/DDBJ databases">
        <authorList>
            <person name="Teixeira M.M."/>
            <person name="Souza R.C."/>
            <person name="Almeida L.G."/>
            <person name="Vicente V.A."/>
            <person name="de Hoog S."/>
            <person name="Bocca A.L."/>
            <person name="de Almeida S.R."/>
            <person name="Vasconcelos A.T."/>
            <person name="Felipe M.S."/>
        </authorList>
    </citation>
    <scope>NUCLEOTIDE SEQUENCE [LARGE SCALE GENOMIC DNA]</scope>
    <source>
        <strain evidence="2">KSF</strain>
    </source>
</reference>
<protein>
    <recommendedName>
        <fullName evidence="3">Hsp70 family chaperone</fullName>
    </recommendedName>
</protein>